<protein>
    <submittedName>
        <fullName evidence="2">Uncharacterized protein</fullName>
    </submittedName>
</protein>
<evidence type="ECO:0000313" key="3">
    <source>
        <dbReference type="Proteomes" id="UP000660262"/>
    </source>
</evidence>
<dbReference type="Proteomes" id="UP000660262">
    <property type="component" value="Unassembled WGS sequence"/>
</dbReference>
<evidence type="ECO:0000313" key="2">
    <source>
        <dbReference type="EMBL" id="GHP07545.1"/>
    </source>
</evidence>
<dbReference type="AlphaFoldDB" id="A0A830HLP9"/>
<accession>A0A830HLP9</accession>
<gene>
    <name evidence="2" type="ORF">PPROV_000628700</name>
</gene>
<comment type="caution">
    <text evidence="2">The sequence shown here is derived from an EMBL/GenBank/DDBJ whole genome shotgun (WGS) entry which is preliminary data.</text>
</comment>
<feature type="compositionally biased region" description="Low complexity" evidence="1">
    <location>
        <begin position="467"/>
        <end position="476"/>
    </location>
</feature>
<organism evidence="2 3">
    <name type="scientific">Pycnococcus provasolii</name>
    <dbReference type="NCBI Taxonomy" id="41880"/>
    <lineage>
        <taxon>Eukaryota</taxon>
        <taxon>Viridiplantae</taxon>
        <taxon>Chlorophyta</taxon>
        <taxon>Pseudoscourfieldiophyceae</taxon>
        <taxon>Pseudoscourfieldiales</taxon>
        <taxon>Pycnococcaceae</taxon>
        <taxon>Pycnococcus</taxon>
    </lineage>
</organism>
<name>A0A830HLP9_9CHLO</name>
<dbReference type="EMBL" id="BNJQ01000017">
    <property type="protein sequence ID" value="GHP07545.1"/>
    <property type="molecule type" value="Genomic_DNA"/>
</dbReference>
<evidence type="ECO:0000256" key="1">
    <source>
        <dbReference type="SAM" id="MobiDB-lite"/>
    </source>
</evidence>
<sequence length="513" mass="50597">MLNAASFKSSSLRASRLQSRQFQSRQFQSRALKTSQDDVRAHDDDEEEMVMMPSHNKAQKNVAKALATTVVASVLAPTSMAVAAALPSPADVTKLASQVATPDVVAAALEVGGTASGKAILGALDAAEQVAYSVQPAAAKKLAGDATRAILAPSDKTIAAAVDDVTAIAGSVKGVDKAAEAAVNAALSVDKLKGAGVAAMATDAIGKDGGLDRTVKAAGNLVKAVVPAEYYKAGATIADVALSVNSNAAASAAESIVDVVTSVNPTKGKAAVDKLEAAAFSVDTKAARKAANEISKAIKKCENACTSADVQPAVNALVAAGKSADAKKVDAALDAIAGAVQSADGGKIAAAAKAAAAAGASAGPKALGAATAAKPIVQLLASQVLGAPEPAASGGGGFSAPSVSVNVNVAELAIFAGAPVLLGSLLLSSFKITPGSGNAITRAAPTRTTKKVVATVAPRKGTKAVKKTTAAKSSTPKPKPAAKPDPRIVAGSQTVGQAKLSGGTVTVYRRSSF</sequence>
<reference evidence="2" key="1">
    <citation type="submission" date="2020-10" db="EMBL/GenBank/DDBJ databases">
        <title>Unveiling of a novel bifunctional photoreceptor, Dualchrome1, isolated from a cosmopolitan green alga.</title>
        <authorList>
            <person name="Suzuki S."/>
            <person name="Kawachi M."/>
        </authorList>
    </citation>
    <scope>NUCLEOTIDE SEQUENCE</scope>
    <source>
        <strain evidence="2">NIES 2893</strain>
    </source>
</reference>
<keyword evidence="3" id="KW-1185">Reference proteome</keyword>
<proteinExistence type="predicted"/>
<feature type="region of interest" description="Disordered" evidence="1">
    <location>
        <begin position="463"/>
        <end position="493"/>
    </location>
</feature>